<feature type="transmembrane region" description="Helical" evidence="1">
    <location>
        <begin position="230"/>
        <end position="254"/>
    </location>
</feature>
<dbReference type="AlphaFoldDB" id="A0A0G0HCM3"/>
<evidence type="ECO:0000256" key="1">
    <source>
        <dbReference type="SAM" id="Phobius"/>
    </source>
</evidence>
<feature type="transmembrane region" description="Helical" evidence="1">
    <location>
        <begin position="309"/>
        <end position="326"/>
    </location>
</feature>
<keyword evidence="1" id="KW-1133">Transmembrane helix</keyword>
<gene>
    <name evidence="2" type="ORF">US11_C0005G0002</name>
</gene>
<feature type="transmembrane region" description="Helical" evidence="1">
    <location>
        <begin position="193"/>
        <end position="218"/>
    </location>
</feature>
<evidence type="ECO:0000313" key="2">
    <source>
        <dbReference type="EMBL" id="KKQ01646.1"/>
    </source>
</evidence>
<accession>A0A0G0HCM3</accession>
<sequence length="743" mass="86181">MFLIVILNAYLYRNELFIKADANDNNFQYALVDEAKNTWDNVFAGKLSPFYLLDSFNERWSEGFPLAMYYSHLPQAAIALLGYVKIITLDQWFNLIKYLMLVLLPVSFFVGARRMGFNYISAVAAAVFSQIIFTDGLYGIDVSSFLWRGWGLSSQLFAVFFLPLAFSYSYGYFSENKGFGKALLFNFLVAESHSGVFFMLALSYIVIFLFELAIKLRFDTAPPINFFKRFFIFCLLNLLILSYFLIPFFFYNNYRGYSNWDSLWKFNSYGWKQIVIWLFNGNIFDFGRLPFISILAALGFFIARKRSEIIFSILFFFYLMLYFGRATFGNLIDVIPGFSEFHLSRFIVMVQFSGIFLAAASIESIFRNLDIVFFALKNFPSQLNGLFKSSKKISAISNITKLIVVILLIYLIYQAEKPIIKYAGENNNLISEFNKKYTAEEKSYKQILDKLKTLPKARVYAGRPGNWGRNMTIGGNQLYMALSKDGIPVIGFAPESWSPNSEYDQFFNEQDKDFYDLYNVGYIVSTVDFTPPDFAKPVFKTGRYQLYEVETNGWFTLAKSDLTVSSDKTNLFNVTKLWMESNQLKNNNYPKISYSEPDYIFGKKSLRMLNEHEYTDEYAFSKSLWNDNPFAIRPASLEAKLTLKKETHVNQTFETTFSLDKDCRNCILVLKNTFHPNWKVVINGKKTKEFAVFPYYLGVELNKAGEYKVTATYSPGNLKMLLLTSELVILGYIFFRRYRKNKT</sequence>
<feature type="transmembrane region" description="Helical" evidence="1">
    <location>
        <begin position="119"/>
        <end position="140"/>
    </location>
</feature>
<keyword evidence="1" id="KW-0812">Transmembrane</keyword>
<feature type="transmembrane region" description="Helical" evidence="1">
    <location>
        <begin position="346"/>
        <end position="366"/>
    </location>
</feature>
<feature type="transmembrane region" description="Helical" evidence="1">
    <location>
        <begin position="152"/>
        <end position="173"/>
    </location>
</feature>
<organism evidence="2 3">
    <name type="scientific">Candidatus Roizmanbacteria bacterium GW2011_GWA2_36_23</name>
    <dbReference type="NCBI Taxonomy" id="1618480"/>
    <lineage>
        <taxon>Bacteria</taxon>
        <taxon>Candidatus Roizmaniibacteriota</taxon>
    </lineage>
</organism>
<name>A0A0G0HCM3_9BACT</name>
<dbReference type="STRING" id="1618480.US11_C0005G0002"/>
<proteinExistence type="predicted"/>
<dbReference type="Proteomes" id="UP000034344">
    <property type="component" value="Unassembled WGS sequence"/>
</dbReference>
<feature type="transmembrane region" description="Helical" evidence="1">
    <location>
        <begin position="95"/>
        <end position="113"/>
    </location>
</feature>
<feature type="transmembrane region" description="Helical" evidence="1">
    <location>
        <begin position="393"/>
        <end position="413"/>
    </location>
</feature>
<dbReference type="EMBL" id="LBRS01000005">
    <property type="protein sequence ID" value="KKQ01646.1"/>
    <property type="molecule type" value="Genomic_DNA"/>
</dbReference>
<evidence type="ECO:0000313" key="3">
    <source>
        <dbReference type="Proteomes" id="UP000034344"/>
    </source>
</evidence>
<reference evidence="2 3" key="1">
    <citation type="journal article" date="2015" name="Nature">
        <title>rRNA introns, odd ribosomes, and small enigmatic genomes across a large radiation of phyla.</title>
        <authorList>
            <person name="Brown C.T."/>
            <person name="Hug L.A."/>
            <person name="Thomas B.C."/>
            <person name="Sharon I."/>
            <person name="Castelle C.J."/>
            <person name="Singh A."/>
            <person name="Wilkins M.J."/>
            <person name="Williams K.H."/>
            <person name="Banfield J.F."/>
        </authorList>
    </citation>
    <scope>NUCLEOTIDE SEQUENCE [LARGE SCALE GENOMIC DNA]</scope>
</reference>
<protein>
    <recommendedName>
        <fullName evidence="4">Membrane protein 6-pyruvoyl-tetrahydropterin synthase-related domain-containing protein</fullName>
    </recommendedName>
</protein>
<feature type="transmembrane region" description="Helical" evidence="1">
    <location>
        <begin position="274"/>
        <end position="302"/>
    </location>
</feature>
<keyword evidence="1" id="KW-0472">Membrane</keyword>
<comment type="caution">
    <text evidence="2">The sequence shown here is derived from an EMBL/GenBank/DDBJ whole genome shotgun (WGS) entry which is preliminary data.</text>
</comment>
<evidence type="ECO:0008006" key="4">
    <source>
        <dbReference type="Google" id="ProtNLM"/>
    </source>
</evidence>